<evidence type="ECO:0000256" key="2">
    <source>
        <dbReference type="ARBA" id="ARBA00023125"/>
    </source>
</evidence>
<reference evidence="7" key="1">
    <citation type="journal article" date="2019" name="Int. J. Syst. Evol. Microbiol.">
        <title>The Global Catalogue of Microorganisms (GCM) 10K type strain sequencing project: providing services to taxonomists for standard genome sequencing and annotation.</title>
        <authorList>
            <consortium name="The Broad Institute Genomics Platform"/>
            <consortium name="The Broad Institute Genome Sequencing Center for Infectious Disease"/>
            <person name="Wu L."/>
            <person name="Ma J."/>
        </authorList>
    </citation>
    <scope>NUCLEOTIDE SEQUENCE [LARGE SCALE GENOMIC DNA]</scope>
    <source>
        <strain evidence="7">CCUG 53903</strain>
    </source>
</reference>
<dbReference type="PANTHER" id="PTHR30055">
    <property type="entry name" value="HTH-TYPE TRANSCRIPTIONAL REGULATOR RUTR"/>
    <property type="match status" value="1"/>
</dbReference>
<organism evidence="6 7">
    <name type="scientific">Nonomuraea insulae</name>
    <dbReference type="NCBI Taxonomy" id="1616787"/>
    <lineage>
        <taxon>Bacteria</taxon>
        <taxon>Bacillati</taxon>
        <taxon>Actinomycetota</taxon>
        <taxon>Actinomycetes</taxon>
        <taxon>Streptosporangiales</taxon>
        <taxon>Streptosporangiaceae</taxon>
        <taxon>Nonomuraea</taxon>
    </lineage>
</organism>
<dbReference type="PROSITE" id="PS50977">
    <property type="entry name" value="HTH_TETR_2"/>
    <property type="match status" value="1"/>
</dbReference>
<evidence type="ECO:0000313" key="6">
    <source>
        <dbReference type="EMBL" id="MFC5825071.1"/>
    </source>
</evidence>
<dbReference type="InterPro" id="IPR050109">
    <property type="entry name" value="HTH-type_TetR-like_transc_reg"/>
</dbReference>
<evidence type="ECO:0000256" key="4">
    <source>
        <dbReference type="PROSITE-ProRule" id="PRU00335"/>
    </source>
</evidence>
<evidence type="ECO:0000256" key="3">
    <source>
        <dbReference type="ARBA" id="ARBA00023163"/>
    </source>
</evidence>
<dbReference type="Gene3D" id="1.10.357.10">
    <property type="entry name" value="Tetracycline Repressor, domain 2"/>
    <property type="match status" value="1"/>
</dbReference>
<dbReference type="SUPFAM" id="SSF46689">
    <property type="entry name" value="Homeodomain-like"/>
    <property type="match status" value="1"/>
</dbReference>
<name>A0ABW1CKD5_9ACTN</name>
<dbReference type="EMBL" id="JBHSPA010000017">
    <property type="protein sequence ID" value="MFC5825071.1"/>
    <property type="molecule type" value="Genomic_DNA"/>
</dbReference>
<dbReference type="RefSeq" id="WP_379514588.1">
    <property type="nucleotide sequence ID" value="NZ_JBHSPA010000017.1"/>
</dbReference>
<sequence length="196" mass="21166">MTGEARPLRADARRKREAILVAAVEVFAERGIEIALDEVARRAGVGIATLYRHFPTREALITGAYLREIELLCDGVDDLLAAMPADEALVAWMQRFVGYVAGKPGMALALKSIVTTTDTAGLRESHDHVYAALGRLIEAGRRDGLIRTDASSEDLANGLSGVSLANSQPGTEERANRLIVLLVDGLRYNATPRTAR</sequence>
<comment type="caution">
    <text evidence="6">The sequence shown here is derived from an EMBL/GenBank/DDBJ whole genome shotgun (WGS) entry which is preliminary data.</text>
</comment>
<dbReference type="PANTHER" id="PTHR30055:SF234">
    <property type="entry name" value="HTH-TYPE TRANSCRIPTIONAL REGULATOR BETI"/>
    <property type="match status" value="1"/>
</dbReference>
<feature type="DNA-binding region" description="H-T-H motif" evidence="4">
    <location>
        <begin position="35"/>
        <end position="54"/>
    </location>
</feature>
<keyword evidence="1" id="KW-0805">Transcription regulation</keyword>
<accession>A0ABW1CKD5</accession>
<dbReference type="InterPro" id="IPR049445">
    <property type="entry name" value="TetR_SbtR-like_C"/>
</dbReference>
<dbReference type="InterPro" id="IPR036271">
    <property type="entry name" value="Tet_transcr_reg_TetR-rel_C_sf"/>
</dbReference>
<dbReference type="PRINTS" id="PR00455">
    <property type="entry name" value="HTHTETR"/>
</dbReference>
<evidence type="ECO:0000259" key="5">
    <source>
        <dbReference type="PROSITE" id="PS50977"/>
    </source>
</evidence>
<feature type="domain" description="HTH tetR-type" evidence="5">
    <location>
        <begin position="13"/>
        <end position="72"/>
    </location>
</feature>
<dbReference type="Pfam" id="PF21597">
    <property type="entry name" value="TetR_C_43"/>
    <property type="match status" value="1"/>
</dbReference>
<dbReference type="InterPro" id="IPR001647">
    <property type="entry name" value="HTH_TetR"/>
</dbReference>
<gene>
    <name evidence="6" type="ORF">ACFPZ3_14515</name>
</gene>
<dbReference type="Pfam" id="PF00440">
    <property type="entry name" value="TetR_N"/>
    <property type="match status" value="1"/>
</dbReference>
<evidence type="ECO:0000313" key="7">
    <source>
        <dbReference type="Proteomes" id="UP001596058"/>
    </source>
</evidence>
<dbReference type="InterPro" id="IPR009057">
    <property type="entry name" value="Homeodomain-like_sf"/>
</dbReference>
<evidence type="ECO:0000256" key="1">
    <source>
        <dbReference type="ARBA" id="ARBA00023015"/>
    </source>
</evidence>
<proteinExistence type="predicted"/>
<dbReference type="Proteomes" id="UP001596058">
    <property type="component" value="Unassembled WGS sequence"/>
</dbReference>
<keyword evidence="3" id="KW-0804">Transcription</keyword>
<keyword evidence="2 4" id="KW-0238">DNA-binding</keyword>
<dbReference type="SUPFAM" id="SSF48498">
    <property type="entry name" value="Tetracyclin repressor-like, C-terminal domain"/>
    <property type="match status" value="1"/>
</dbReference>
<keyword evidence="7" id="KW-1185">Reference proteome</keyword>
<protein>
    <submittedName>
        <fullName evidence="6">TetR/AcrR family transcriptional regulator</fullName>
    </submittedName>
</protein>